<accession>A0A1A9UGM9</accession>
<evidence type="ECO:0000313" key="1">
    <source>
        <dbReference type="EnsemblMetazoa" id="GAUT004218-PA"/>
    </source>
</evidence>
<dbReference type="Proteomes" id="UP000078200">
    <property type="component" value="Unassembled WGS sequence"/>
</dbReference>
<keyword evidence="2" id="KW-1185">Reference proteome</keyword>
<reference evidence="1" key="1">
    <citation type="submission" date="2020-05" db="UniProtKB">
        <authorList>
            <consortium name="EnsemblMetazoa"/>
        </authorList>
    </citation>
    <scope>IDENTIFICATION</scope>
    <source>
        <strain evidence="1">TTRI</strain>
    </source>
</reference>
<evidence type="ECO:0000313" key="2">
    <source>
        <dbReference type="Proteomes" id="UP000078200"/>
    </source>
</evidence>
<dbReference type="EnsemblMetazoa" id="GAUT004218-RA">
    <property type="protein sequence ID" value="GAUT004218-PA"/>
    <property type="gene ID" value="GAUT004218"/>
</dbReference>
<proteinExistence type="predicted"/>
<protein>
    <submittedName>
        <fullName evidence="1">Uncharacterized protein</fullName>
    </submittedName>
</protein>
<dbReference type="VEuPathDB" id="VectorBase:GAUT004218"/>
<organism evidence="1 2">
    <name type="scientific">Glossina austeni</name>
    <name type="common">Savannah tsetse fly</name>
    <dbReference type="NCBI Taxonomy" id="7395"/>
    <lineage>
        <taxon>Eukaryota</taxon>
        <taxon>Metazoa</taxon>
        <taxon>Ecdysozoa</taxon>
        <taxon>Arthropoda</taxon>
        <taxon>Hexapoda</taxon>
        <taxon>Insecta</taxon>
        <taxon>Pterygota</taxon>
        <taxon>Neoptera</taxon>
        <taxon>Endopterygota</taxon>
        <taxon>Diptera</taxon>
        <taxon>Brachycera</taxon>
        <taxon>Muscomorpha</taxon>
        <taxon>Hippoboscoidea</taxon>
        <taxon>Glossinidae</taxon>
        <taxon>Glossina</taxon>
    </lineage>
</organism>
<name>A0A1A9UGM9_GLOAU</name>
<dbReference type="AlphaFoldDB" id="A0A1A9UGM9"/>
<sequence>MILECFIIYACNYGWLICLNTHHYCRRQHQVKHLFKLSSVGFKYRSIECRCWIYFDVINNNVPSWHVDNINDIYHVSWSWFIVLSILNYSLFIKSSSAAIGVIIKANSNLNV</sequence>